<dbReference type="GO" id="GO:0005634">
    <property type="term" value="C:nucleus"/>
    <property type="evidence" value="ECO:0007669"/>
    <property type="project" value="TreeGrafter"/>
</dbReference>
<dbReference type="Gene3D" id="1.10.472.10">
    <property type="entry name" value="Cyclin-like"/>
    <property type="match status" value="1"/>
</dbReference>
<organism evidence="2 3">
    <name type="scientific">Exophiala dermatitidis</name>
    <name type="common">Black yeast-like fungus</name>
    <name type="synonym">Wangiella dermatitidis</name>
    <dbReference type="NCBI Taxonomy" id="5970"/>
    <lineage>
        <taxon>Eukaryota</taxon>
        <taxon>Fungi</taxon>
        <taxon>Dikarya</taxon>
        <taxon>Ascomycota</taxon>
        <taxon>Pezizomycotina</taxon>
        <taxon>Eurotiomycetes</taxon>
        <taxon>Chaetothyriomycetidae</taxon>
        <taxon>Chaetothyriales</taxon>
        <taxon>Herpotrichiellaceae</taxon>
        <taxon>Exophiala</taxon>
    </lineage>
</organism>
<dbReference type="AlphaFoldDB" id="A0AAN6J1C5"/>
<evidence type="ECO:0008006" key="4">
    <source>
        <dbReference type="Google" id="ProtNLM"/>
    </source>
</evidence>
<proteinExistence type="predicted"/>
<dbReference type="GO" id="GO:0016538">
    <property type="term" value="F:cyclin-dependent protein serine/threonine kinase regulator activity"/>
    <property type="evidence" value="ECO:0007669"/>
    <property type="project" value="TreeGrafter"/>
</dbReference>
<feature type="region of interest" description="Disordered" evidence="1">
    <location>
        <begin position="97"/>
        <end position="129"/>
    </location>
</feature>
<dbReference type="InterPro" id="IPR013922">
    <property type="entry name" value="Cyclin_PHO80-like"/>
</dbReference>
<feature type="region of interest" description="Disordered" evidence="1">
    <location>
        <begin position="1"/>
        <end position="61"/>
    </location>
</feature>
<comment type="caution">
    <text evidence="2">The sequence shown here is derived from an EMBL/GenBank/DDBJ whole genome shotgun (WGS) entry which is preliminary data.</text>
</comment>
<evidence type="ECO:0000313" key="3">
    <source>
        <dbReference type="Proteomes" id="UP001161757"/>
    </source>
</evidence>
<sequence length="390" mass="42231">MGTPQGQEQSQEHGQAEQGVQATTTSTSASNGTPKLPAPPEPENDKGIFPPSIKSPSLEGLEGLTPETVDIFHLDAVAALKLLCRSIDNLVQLTGNVPPTPPVQSRGTSPAPAPGASKLRESTTVTTTTTPQKENIVLRVPGTTTSGSLSHNTGGFHRHQPEHIDGVSFVNTHIGSPEAHAHEPTLLAADQVVIGAHAQPLYMQHGALARKFYSKRPPPISIEDYLMRMHKYCPTSTAVYLASSLYITRLAVQDKILPVTPRNVHRLLLACLRVAMKALEDLSWPHARVSKVGGVSETELGRLEITFCYLTDFNLKVDAAMLQREAQNLCRHNRFDSVVLESPLSPIDMRLPEETTDRRSRGPEKRKASSTLAGRPVVQVGTGIEVMGKS</sequence>
<feature type="compositionally biased region" description="Polar residues" evidence="1">
    <location>
        <begin position="97"/>
        <end position="108"/>
    </location>
</feature>
<reference evidence="2" key="1">
    <citation type="submission" date="2023-01" db="EMBL/GenBank/DDBJ databases">
        <title>Exophiala dermititidis isolated from Cystic Fibrosis Patient.</title>
        <authorList>
            <person name="Kurbessoian T."/>
            <person name="Crocker A."/>
            <person name="Murante D."/>
            <person name="Hogan D.A."/>
            <person name="Stajich J.E."/>
        </authorList>
    </citation>
    <scope>NUCLEOTIDE SEQUENCE</scope>
    <source>
        <strain evidence="2">Ex8</strain>
    </source>
</reference>
<dbReference type="SUPFAM" id="SSF47954">
    <property type="entry name" value="Cyclin-like"/>
    <property type="match status" value="1"/>
</dbReference>
<dbReference type="PANTHER" id="PTHR15615">
    <property type="match status" value="1"/>
</dbReference>
<dbReference type="CDD" id="cd20558">
    <property type="entry name" value="CYCLIN_ScPCL7-like"/>
    <property type="match status" value="1"/>
</dbReference>
<gene>
    <name evidence="2" type="ORF">HRR80_001115</name>
</gene>
<evidence type="ECO:0000313" key="2">
    <source>
        <dbReference type="EMBL" id="KAJ8994396.1"/>
    </source>
</evidence>
<dbReference type="GO" id="GO:0000307">
    <property type="term" value="C:cyclin-dependent protein kinase holoenzyme complex"/>
    <property type="evidence" value="ECO:0007669"/>
    <property type="project" value="TreeGrafter"/>
</dbReference>
<dbReference type="Proteomes" id="UP001161757">
    <property type="component" value="Unassembled WGS sequence"/>
</dbReference>
<feature type="compositionally biased region" description="Basic and acidic residues" evidence="1">
    <location>
        <begin position="350"/>
        <end position="367"/>
    </location>
</feature>
<dbReference type="EMBL" id="JAJGCB010000002">
    <property type="protein sequence ID" value="KAJ8994396.1"/>
    <property type="molecule type" value="Genomic_DNA"/>
</dbReference>
<accession>A0AAN6J1C5</accession>
<evidence type="ECO:0000256" key="1">
    <source>
        <dbReference type="SAM" id="MobiDB-lite"/>
    </source>
</evidence>
<name>A0AAN6J1C5_EXODE</name>
<dbReference type="GO" id="GO:0019901">
    <property type="term" value="F:protein kinase binding"/>
    <property type="evidence" value="ECO:0007669"/>
    <property type="project" value="InterPro"/>
</dbReference>
<feature type="region of interest" description="Disordered" evidence="1">
    <location>
        <begin position="349"/>
        <end position="374"/>
    </location>
</feature>
<dbReference type="Pfam" id="PF08613">
    <property type="entry name" value="Cyclin"/>
    <property type="match status" value="1"/>
</dbReference>
<protein>
    <recommendedName>
        <fullName evidence="4">Cyclin-domain-containing protein</fullName>
    </recommendedName>
</protein>
<dbReference type="InterPro" id="IPR036915">
    <property type="entry name" value="Cyclin-like_sf"/>
</dbReference>
<dbReference type="PANTHER" id="PTHR15615:SF32">
    <property type="entry name" value="PROTEIN KINASE COMPLEX COMPONENT, PUTATIVE (AFU_ORTHOLOGUE AFUA_2G07660)-RELATED"/>
    <property type="match status" value="1"/>
</dbReference>